<gene>
    <name evidence="2" type="ORF">ASPSYDRAFT_1158743</name>
</gene>
<dbReference type="OrthoDB" id="10577804at2759"/>
<protein>
    <submittedName>
        <fullName evidence="2">Uncharacterized protein</fullName>
    </submittedName>
</protein>
<evidence type="ECO:0000256" key="1">
    <source>
        <dbReference type="SAM" id="MobiDB-lite"/>
    </source>
</evidence>
<dbReference type="Proteomes" id="UP000184356">
    <property type="component" value="Unassembled WGS sequence"/>
</dbReference>
<evidence type="ECO:0000313" key="2">
    <source>
        <dbReference type="EMBL" id="OJJ56183.1"/>
    </source>
</evidence>
<feature type="region of interest" description="Disordered" evidence="1">
    <location>
        <begin position="113"/>
        <end position="156"/>
    </location>
</feature>
<proteinExistence type="predicted"/>
<keyword evidence="3" id="KW-1185">Reference proteome</keyword>
<reference evidence="3" key="1">
    <citation type="journal article" date="2017" name="Genome Biol.">
        <title>Comparative genomics reveals high biological diversity and specific adaptations in the industrially and medically important fungal genus Aspergillus.</title>
        <authorList>
            <person name="de Vries R.P."/>
            <person name="Riley R."/>
            <person name="Wiebenga A."/>
            <person name="Aguilar-Osorio G."/>
            <person name="Amillis S."/>
            <person name="Uchima C.A."/>
            <person name="Anderluh G."/>
            <person name="Asadollahi M."/>
            <person name="Askin M."/>
            <person name="Barry K."/>
            <person name="Battaglia E."/>
            <person name="Bayram O."/>
            <person name="Benocci T."/>
            <person name="Braus-Stromeyer S.A."/>
            <person name="Caldana C."/>
            <person name="Canovas D."/>
            <person name="Cerqueira G.C."/>
            <person name="Chen F."/>
            <person name="Chen W."/>
            <person name="Choi C."/>
            <person name="Clum A."/>
            <person name="Dos Santos R.A."/>
            <person name="Damasio A.R."/>
            <person name="Diallinas G."/>
            <person name="Emri T."/>
            <person name="Fekete E."/>
            <person name="Flipphi M."/>
            <person name="Freyberg S."/>
            <person name="Gallo A."/>
            <person name="Gournas C."/>
            <person name="Habgood R."/>
            <person name="Hainaut M."/>
            <person name="Harispe M.L."/>
            <person name="Henrissat B."/>
            <person name="Hilden K.S."/>
            <person name="Hope R."/>
            <person name="Hossain A."/>
            <person name="Karabika E."/>
            <person name="Karaffa L."/>
            <person name="Karanyi Z."/>
            <person name="Krasevec N."/>
            <person name="Kuo A."/>
            <person name="Kusch H."/>
            <person name="LaButti K."/>
            <person name="Lagendijk E.L."/>
            <person name="Lapidus A."/>
            <person name="Levasseur A."/>
            <person name="Lindquist E."/>
            <person name="Lipzen A."/>
            <person name="Logrieco A.F."/>
            <person name="MacCabe A."/>
            <person name="Maekelae M.R."/>
            <person name="Malavazi I."/>
            <person name="Melin P."/>
            <person name="Meyer V."/>
            <person name="Mielnichuk N."/>
            <person name="Miskei M."/>
            <person name="Molnar A.P."/>
            <person name="Mule G."/>
            <person name="Ngan C.Y."/>
            <person name="Orejas M."/>
            <person name="Orosz E."/>
            <person name="Ouedraogo J.P."/>
            <person name="Overkamp K.M."/>
            <person name="Park H.-S."/>
            <person name="Perrone G."/>
            <person name="Piumi F."/>
            <person name="Punt P.J."/>
            <person name="Ram A.F."/>
            <person name="Ramon A."/>
            <person name="Rauscher S."/>
            <person name="Record E."/>
            <person name="Riano-Pachon D.M."/>
            <person name="Robert V."/>
            <person name="Roehrig J."/>
            <person name="Ruller R."/>
            <person name="Salamov A."/>
            <person name="Salih N.S."/>
            <person name="Samson R.A."/>
            <person name="Sandor E."/>
            <person name="Sanguinetti M."/>
            <person name="Schuetze T."/>
            <person name="Sepcic K."/>
            <person name="Shelest E."/>
            <person name="Sherlock G."/>
            <person name="Sophianopoulou V."/>
            <person name="Squina F.M."/>
            <person name="Sun H."/>
            <person name="Susca A."/>
            <person name="Todd R.B."/>
            <person name="Tsang A."/>
            <person name="Unkles S.E."/>
            <person name="van de Wiele N."/>
            <person name="van Rossen-Uffink D."/>
            <person name="Oliveira J.V."/>
            <person name="Vesth T.C."/>
            <person name="Visser J."/>
            <person name="Yu J.-H."/>
            <person name="Zhou M."/>
            <person name="Andersen M.R."/>
            <person name="Archer D.B."/>
            <person name="Baker S.E."/>
            <person name="Benoit I."/>
            <person name="Brakhage A.A."/>
            <person name="Braus G.H."/>
            <person name="Fischer R."/>
            <person name="Frisvad J.C."/>
            <person name="Goldman G.H."/>
            <person name="Houbraken J."/>
            <person name="Oakley B."/>
            <person name="Pocsi I."/>
            <person name="Scazzocchio C."/>
            <person name="Seiboth B."/>
            <person name="vanKuyk P.A."/>
            <person name="Wortman J."/>
            <person name="Dyer P.S."/>
            <person name="Grigoriev I.V."/>
        </authorList>
    </citation>
    <scope>NUCLEOTIDE SEQUENCE [LARGE SCALE GENOMIC DNA]</scope>
    <source>
        <strain evidence="3">CBS 593.65</strain>
    </source>
</reference>
<dbReference type="AlphaFoldDB" id="A0A1L9TA55"/>
<sequence length="308" mass="32907">MDGNAAGDSKATAYSVASVTEDLQANGMFGSNPQFQGQQADASWCSGIGSWVARSGASGCFQTTSAEPIDWQSIDEALEMPRRMEKVTPNHVSRVTPEQPPLATVSPQQLTASNSLPIPQSMQRSDDATLANDSGIPPLNKTVVPPAPRAGNIASPGIKRAVPVGKLKTPQHAVHKAVGPRDHPIPAKVDVAQQSIMSAQLPSRPNGSGMRGRVMLGPGRLPTTGRVQIQHHPEQQAVAYRNSGPGVSARALARHLIRRPQAGYAPRPGPRYAPKPGNCEGEFVPALQVAHCEIRRLRGILQRHKVRY</sequence>
<name>A0A1L9TA55_9EURO</name>
<dbReference type="VEuPathDB" id="FungiDB:ASPSYDRAFT_1158743"/>
<accession>A0A1L9TA55</accession>
<evidence type="ECO:0000313" key="3">
    <source>
        <dbReference type="Proteomes" id="UP000184356"/>
    </source>
</evidence>
<feature type="compositionally biased region" description="Polar residues" evidence="1">
    <location>
        <begin position="113"/>
        <end position="123"/>
    </location>
</feature>
<organism evidence="2 3">
    <name type="scientific">Aspergillus sydowii CBS 593.65</name>
    <dbReference type="NCBI Taxonomy" id="1036612"/>
    <lineage>
        <taxon>Eukaryota</taxon>
        <taxon>Fungi</taxon>
        <taxon>Dikarya</taxon>
        <taxon>Ascomycota</taxon>
        <taxon>Pezizomycotina</taxon>
        <taxon>Eurotiomycetes</taxon>
        <taxon>Eurotiomycetidae</taxon>
        <taxon>Eurotiales</taxon>
        <taxon>Aspergillaceae</taxon>
        <taxon>Aspergillus</taxon>
        <taxon>Aspergillus subgen. Nidulantes</taxon>
    </lineage>
</organism>
<dbReference type="RefSeq" id="XP_040699989.1">
    <property type="nucleotide sequence ID" value="XM_040840054.1"/>
</dbReference>
<dbReference type="GeneID" id="63756127"/>
<dbReference type="EMBL" id="KV878591">
    <property type="protein sequence ID" value="OJJ56183.1"/>
    <property type="molecule type" value="Genomic_DNA"/>
</dbReference>